<dbReference type="Pfam" id="PF00465">
    <property type="entry name" value="Fe-ADH"/>
    <property type="match status" value="1"/>
</dbReference>
<keyword evidence="7" id="KW-1185">Reference proteome</keyword>
<dbReference type="EMBL" id="CP045119">
    <property type="protein sequence ID" value="QIN85309.1"/>
    <property type="molecule type" value="Genomic_DNA"/>
</dbReference>
<name>A0A6G8QFN9_9ACTN</name>
<dbReference type="Pfam" id="PF25137">
    <property type="entry name" value="ADH_Fe_C"/>
    <property type="match status" value="1"/>
</dbReference>
<dbReference type="GO" id="GO:0046872">
    <property type="term" value="F:metal ion binding"/>
    <property type="evidence" value="ECO:0007669"/>
    <property type="project" value="InterPro"/>
</dbReference>
<dbReference type="Proteomes" id="UP000501452">
    <property type="component" value="Chromosome"/>
</dbReference>
<evidence type="ECO:0000256" key="3">
    <source>
        <dbReference type="ARBA" id="ARBA00023027"/>
    </source>
</evidence>
<dbReference type="RefSeq" id="WP_166180480.1">
    <property type="nucleotide sequence ID" value="NZ_CP045119.1"/>
</dbReference>
<dbReference type="InterPro" id="IPR039697">
    <property type="entry name" value="Alcohol_dehydrogenase_Fe"/>
</dbReference>
<evidence type="ECO:0000259" key="4">
    <source>
        <dbReference type="Pfam" id="PF00465"/>
    </source>
</evidence>
<dbReference type="AlphaFoldDB" id="A0A6G8QFN9"/>
<evidence type="ECO:0000256" key="1">
    <source>
        <dbReference type="ARBA" id="ARBA00007358"/>
    </source>
</evidence>
<dbReference type="PANTHER" id="PTHR11496:SF102">
    <property type="entry name" value="ALCOHOL DEHYDROGENASE 4"/>
    <property type="match status" value="1"/>
</dbReference>
<dbReference type="PANTHER" id="PTHR11496">
    <property type="entry name" value="ALCOHOL DEHYDROGENASE"/>
    <property type="match status" value="1"/>
</dbReference>
<dbReference type="InterPro" id="IPR001670">
    <property type="entry name" value="ADH_Fe/GldA"/>
</dbReference>
<sequence length="455" mass="49075">MFEFPIKEFFKQPRSLCGAGAYENAGPEAAAMGLRHVLFVTTGLRGTGIIDECKTNFENAGVSVSVYDKVESNPKDYNVMDAYKAFADSECDGFVSIGGGSAHDTTKGARVVAAHDGRNVNEFQAVNASETLDNPAHIAINTTVGTGSETTPAYVITDLSSPDAPHKWVGFDRAAITTLAINDPVLCMTQPPEYVAYTGFDTMAHASECYVGRVQHPSTTPVALAAVRLVQENLREATYNPKNFKAMEGMVWAQYMAAQAFSTGLLGILHSLSHAVCAYYDIHHGLNNGIGLPRVWTYNQPAAPDKYADIAGAMGVDTRNMNTPQAADAAIEEVIRLVKDCGCPENWGQVAEYPKTRMGKGWYEGKTTGAIASEDGELQKMAEHMMGDLCTPGNPRDLTVEGAKEVLRDCMYDGMGVKTSNGYRQSIWGTAPEMGRRTHGYEARGESPGVGRQPA</sequence>
<accession>A0A6G8QFN9</accession>
<dbReference type="Gene3D" id="1.20.1090.10">
    <property type="entry name" value="Dehydroquinate synthase-like - alpha domain"/>
    <property type="match status" value="1"/>
</dbReference>
<evidence type="ECO:0000313" key="6">
    <source>
        <dbReference type="EMBL" id="QIN85309.1"/>
    </source>
</evidence>
<gene>
    <name evidence="6" type="ORF">GBA63_20895</name>
</gene>
<dbReference type="Gene3D" id="3.40.50.1970">
    <property type="match status" value="1"/>
</dbReference>
<evidence type="ECO:0000259" key="5">
    <source>
        <dbReference type="Pfam" id="PF25137"/>
    </source>
</evidence>
<dbReference type="InterPro" id="IPR018211">
    <property type="entry name" value="ADH_Fe_CS"/>
</dbReference>
<dbReference type="InterPro" id="IPR056798">
    <property type="entry name" value="ADH_Fe_C"/>
</dbReference>
<dbReference type="KEGG" id="rub:GBA63_20895"/>
<keyword evidence="3" id="KW-0520">NAD</keyword>
<dbReference type="GO" id="GO:0004022">
    <property type="term" value="F:alcohol dehydrogenase (NAD+) activity"/>
    <property type="evidence" value="ECO:0007669"/>
    <property type="project" value="TreeGrafter"/>
</dbReference>
<comment type="similarity">
    <text evidence="1">Belongs to the iron-containing alcohol dehydrogenase family.</text>
</comment>
<dbReference type="FunFam" id="3.40.50.1970:FF:000003">
    <property type="entry name" value="Alcohol dehydrogenase, iron-containing"/>
    <property type="match status" value="1"/>
</dbReference>
<evidence type="ECO:0000313" key="7">
    <source>
        <dbReference type="Proteomes" id="UP000501452"/>
    </source>
</evidence>
<feature type="domain" description="Alcohol dehydrogenase iron-type/glycerol dehydrogenase GldA" evidence="4">
    <location>
        <begin position="14"/>
        <end position="184"/>
    </location>
</feature>
<dbReference type="PROSITE" id="PS00913">
    <property type="entry name" value="ADH_IRON_1"/>
    <property type="match status" value="1"/>
</dbReference>
<organism evidence="6 7">
    <name type="scientific">Rubrobacter tropicus</name>
    <dbReference type="NCBI Taxonomy" id="2653851"/>
    <lineage>
        <taxon>Bacteria</taxon>
        <taxon>Bacillati</taxon>
        <taxon>Actinomycetota</taxon>
        <taxon>Rubrobacteria</taxon>
        <taxon>Rubrobacterales</taxon>
        <taxon>Rubrobacteraceae</taxon>
        <taxon>Rubrobacter</taxon>
    </lineage>
</organism>
<reference evidence="6 7" key="1">
    <citation type="submission" date="2019-10" db="EMBL/GenBank/DDBJ databases">
        <title>Rubrobacter sp nov SCSIO 52090 isolated from a deep-sea sediment in the South China Sea.</title>
        <authorList>
            <person name="Chen R.W."/>
        </authorList>
    </citation>
    <scope>NUCLEOTIDE SEQUENCE [LARGE SCALE GENOMIC DNA]</scope>
    <source>
        <strain evidence="6 7">SCSIO 52909</strain>
    </source>
</reference>
<dbReference type="CDD" id="cd08176">
    <property type="entry name" value="LPO"/>
    <property type="match status" value="1"/>
</dbReference>
<proteinExistence type="inferred from homology"/>
<feature type="domain" description="Fe-containing alcohol dehydrogenase-like C-terminal" evidence="5">
    <location>
        <begin position="196"/>
        <end position="409"/>
    </location>
</feature>
<keyword evidence="2" id="KW-0560">Oxidoreductase</keyword>
<dbReference type="SUPFAM" id="SSF56796">
    <property type="entry name" value="Dehydroquinate synthase-like"/>
    <property type="match status" value="1"/>
</dbReference>
<evidence type="ECO:0000256" key="2">
    <source>
        <dbReference type="ARBA" id="ARBA00023002"/>
    </source>
</evidence>
<protein>
    <submittedName>
        <fullName evidence="6">Iron-containing alcohol dehydrogenase</fullName>
    </submittedName>
</protein>